<dbReference type="GO" id="GO:0030247">
    <property type="term" value="F:polysaccharide binding"/>
    <property type="evidence" value="ECO:0007669"/>
    <property type="project" value="InterPro"/>
</dbReference>
<feature type="domain" description="Protein kinase" evidence="16">
    <location>
        <begin position="411"/>
        <end position="685"/>
    </location>
</feature>
<keyword evidence="18" id="KW-1185">Reference proteome</keyword>
<dbReference type="InterPro" id="IPR000719">
    <property type="entry name" value="Prot_kinase_dom"/>
</dbReference>
<dbReference type="PROSITE" id="PS00108">
    <property type="entry name" value="PROTEIN_KINASE_ST"/>
    <property type="match status" value="1"/>
</dbReference>
<dbReference type="CDD" id="cd00054">
    <property type="entry name" value="EGF_CA"/>
    <property type="match status" value="1"/>
</dbReference>
<comment type="catalytic activity">
    <reaction evidence="13">
        <text>L-seryl-[protein] + ATP = O-phospho-L-seryl-[protein] + ADP + H(+)</text>
        <dbReference type="Rhea" id="RHEA:17989"/>
        <dbReference type="Rhea" id="RHEA-COMP:9863"/>
        <dbReference type="Rhea" id="RHEA-COMP:11604"/>
        <dbReference type="ChEBI" id="CHEBI:15378"/>
        <dbReference type="ChEBI" id="CHEBI:29999"/>
        <dbReference type="ChEBI" id="CHEBI:30616"/>
        <dbReference type="ChEBI" id="CHEBI:83421"/>
        <dbReference type="ChEBI" id="CHEBI:456216"/>
    </reaction>
</comment>
<evidence type="ECO:0000256" key="14">
    <source>
        <dbReference type="ARBA" id="ARBA00047951"/>
    </source>
</evidence>
<feature type="transmembrane region" description="Helical" evidence="15">
    <location>
        <begin position="336"/>
        <end position="358"/>
    </location>
</feature>
<comment type="catalytic activity">
    <reaction evidence="14">
        <text>L-threonyl-[protein] + ATP = O-phospho-L-threonyl-[protein] + ADP + H(+)</text>
        <dbReference type="Rhea" id="RHEA:46608"/>
        <dbReference type="Rhea" id="RHEA-COMP:11060"/>
        <dbReference type="Rhea" id="RHEA-COMP:11605"/>
        <dbReference type="ChEBI" id="CHEBI:15378"/>
        <dbReference type="ChEBI" id="CHEBI:30013"/>
        <dbReference type="ChEBI" id="CHEBI:30616"/>
        <dbReference type="ChEBI" id="CHEBI:61977"/>
        <dbReference type="ChEBI" id="CHEBI:456216"/>
    </reaction>
</comment>
<evidence type="ECO:0000256" key="1">
    <source>
        <dbReference type="ARBA" id="ARBA00004479"/>
    </source>
</evidence>
<dbReference type="InterPro" id="IPR013695">
    <property type="entry name" value="WAK"/>
</dbReference>
<dbReference type="SUPFAM" id="SSF56112">
    <property type="entry name" value="Protein kinase-like (PK-like)"/>
    <property type="match status" value="1"/>
</dbReference>
<evidence type="ECO:0000313" key="18">
    <source>
        <dbReference type="Proteomes" id="UP001457282"/>
    </source>
</evidence>
<comment type="caution">
    <text evidence="17">The sequence shown here is derived from an EMBL/GenBank/DDBJ whole genome shotgun (WGS) entry which is preliminary data.</text>
</comment>
<evidence type="ECO:0000313" key="17">
    <source>
        <dbReference type="EMBL" id="KAK9924185.1"/>
    </source>
</evidence>
<evidence type="ECO:0000256" key="12">
    <source>
        <dbReference type="ARBA" id="ARBA00023180"/>
    </source>
</evidence>
<keyword evidence="12" id="KW-0325">Glycoprotein</keyword>
<keyword evidence="6" id="KW-0547">Nucleotide-binding</keyword>
<dbReference type="PANTHER" id="PTHR27005:SF280">
    <property type="entry name" value="WALL-ASSOCIATED RECEPTOR KINASE-LIKE 8"/>
    <property type="match status" value="1"/>
</dbReference>
<reference evidence="17 18" key="1">
    <citation type="journal article" date="2023" name="G3 (Bethesda)">
        <title>A chromosome-length genome assembly and annotation of blackberry (Rubus argutus, cv. 'Hillquist').</title>
        <authorList>
            <person name="Bruna T."/>
            <person name="Aryal R."/>
            <person name="Dudchenko O."/>
            <person name="Sargent D.J."/>
            <person name="Mead D."/>
            <person name="Buti M."/>
            <person name="Cavallini A."/>
            <person name="Hytonen T."/>
            <person name="Andres J."/>
            <person name="Pham M."/>
            <person name="Weisz D."/>
            <person name="Mascagni F."/>
            <person name="Usai G."/>
            <person name="Natali L."/>
            <person name="Bassil N."/>
            <person name="Fernandez G.E."/>
            <person name="Lomsadze A."/>
            <person name="Armour M."/>
            <person name="Olukolu B."/>
            <person name="Poorten T."/>
            <person name="Britton C."/>
            <person name="Davik J."/>
            <person name="Ashrafi H."/>
            <person name="Aiden E.L."/>
            <person name="Borodovsky M."/>
            <person name="Worthington M."/>
        </authorList>
    </citation>
    <scope>NUCLEOTIDE SEQUENCE [LARGE SCALE GENOMIC DNA]</scope>
    <source>
        <strain evidence="17">PI 553951</strain>
    </source>
</reference>
<dbReference type="PROSITE" id="PS01187">
    <property type="entry name" value="EGF_CA"/>
    <property type="match status" value="1"/>
</dbReference>
<gene>
    <name evidence="17" type="ORF">M0R45_032567</name>
</gene>
<evidence type="ECO:0000256" key="9">
    <source>
        <dbReference type="ARBA" id="ARBA00022989"/>
    </source>
</evidence>
<dbReference type="FunFam" id="1.10.510.10:FF:000084">
    <property type="entry name" value="Wall-associated receptor kinase 2"/>
    <property type="match status" value="1"/>
</dbReference>
<evidence type="ECO:0000259" key="16">
    <source>
        <dbReference type="PROSITE" id="PS50011"/>
    </source>
</evidence>
<protein>
    <recommendedName>
        <fullName evidence="16">Protein kinase domain-containing protein</fullName>
    </recommendedName>
</protein>
<name>A0AAW1WGY4_RUBAR</name>
<comment type="subcellular location">
    <subcellularLocation>
        <location evidence="1">Membrane</location>
        <topology evidence="1">Single-pass type I membrane protein</topology>
    </subcellularLocation>
</comment>
<keyword evidence="3" id="KW-0808">Transferase</keyword>
<dbReference type="PANTHER" id="PTHR27005">
    <property type="entry name" value="WALL-ASSOCIATED RECEPTOR KINASE-LIKE 21"/>
    <property type="match status" value="1"/>
</dbReference>
<keyword evidence="9 15" id="KW-1133">Transmembrane helix</keyword>
<evidence type="ECO:0000256" key="11">
    <source>
        <dbReference type="ARBA" id="ARBA00023157"/>
    </source>
</evidence>
<dbReference type="Pfam" id="PF08488">
    <property type="entry name" value="WAK"/>
    <property type="match status" value="1"/>
</dbReference>
<dbReference type="FunFam" id="3.30.200.20:FF:000043">
    <property type="entry name" value="Wall-associated receptor kinase 2"/>
    <property type="match status" value="1"/>
</dbReference>
<dbReference type="Pfam" id="PF13947">
    <property type="entry name" value="GUB_WAK_bind"/>
    <property type="match status" value="1"/>
</dbReference>
<evidence type="ECO:0000256" key="10">
    <source>
        <dbReference type="ARBA" id="ARBA00023136"/>
    </source>
</evidence>
<evidence type="ECO:0000256" key="15">
    <source>
        <dbReference type="SAM" id="Phobius"/>
    </source>
</evidence>
<keyword evidence="4 15" id="KW-0812">Transmembrane</keyword>
<evidence type="ECO:0000256" key="8">
    <source>
        <dbReference type="ARBA" id="ARBA00022840"/>
    </source>
</evidence>
<dbReference type="Gene3D" id="1.10.510.10">
    <property type="entry name" value="Transferase(Phosphotransferase) domain 1"/>
    <property type="match status" value="1"/>
</dbReference>
<evidence type="ECO:0000256" key="4">
    <source>
        <dbReference type="ARBA" id="ARBA00022692"/>
    </source>
</evidence>
<dbReference type="InterPro" id="IPR018097">
    <property type="entry name" value="EGF_Ca-bd_CS"/>
</dbReference>
<dbReference type="GO" id="GO:0004674">
    <property type="term" value="F:protein serine/threonine kinase activity"/>
    <property type="evidence" value="ECO:0007669"/>
    <property type="project" value="UniProtKB-KW"/>
</dbReference>
<keyword evidence="7" id="KW-0418">Kinase</keyword>
<organism evidence="17 18">
    <name type="scientific">Rubus argutus</name>
    <name type="common">Southern blackberry</name>
    <dbReference type="NCBI Taxonomy" id="59490"/>
    <lineage>
        <taxon>Eukaryota</taxon>
        <taxon>Viridiplantae</taxon>
        <taxon>Streptophyta</taxon>
        <taxon>Embryophyta</taxon>
        <taxon>Tracheophyta</taxon>
        <taxon>Spermatophyta</taxon>
        <taxon>Magnoliopsida</taxon>
        <taxon>eudicotyledons</taxon>
        <taxon>Gunneridae</taxon>
        <taxon>Pentapetalae</taxon>
        <taxon>rosids</taxon>
        <taxon>fabids</taxon>
        <taxon>Rosales</taxon>
        <taxon>Rosaceae</taxon>
        <taxon>Rosoideae</taxon>
        <taxon>Rosoideae incertae sedis</taxon>
        <taxon>Rubus</taxon>
    </lineage>
</organism>
<keyword evidence="8" id="KW-0067">ATP-binding</keyword>
<dbReference type="GO" id="GO:0005524">
    <property type="term" value="F:ATP binding"/>
    <property type="evidence" value="ECO:0007669"/>
    <property type="project" value="UniProtKB-KW"/>
</dbReference>
<dbReference type="Gene3D" id="3.30.200.20">
    <property type="entry name" value="Phosphorylase Kinase, domain 1"/>
    <property type="match status" value="1"/>
</dbReference>
<dbReference type="GO" id="GO:0007166">
    <property type="term" value="P:cell surface receptor signaling pathway"/>
    <property type="evidence" value="ECO:0007669"/>
    <property type="project" value="InterPro"/>
</dbReference>
<evidence type="ECO:0000256" key="7">
    <source>
        <dbReference type="ARBA" id="ARBA00022777"/>
    </source>
</evidence>
<accession>A0AAW1WGY4</accession>
<dbReference type="CDD" id="cd14066">
    <property type="entry name" value="STKc_IRAK"/>
    <property type="match status" value="1"/>
</dbReference>
<keyword evidence="11" id="KW-1015">Disulfide bond</keyword>
<evidence type="ECO:0000256" key="2">
    <source>
        <dbReference type="ARBA" id="ARBA00022527"/>
    </source>
</evidence>
<evidence type="ECO:0000256" key="5">
    <source>
        <dbReference type="ARBA" id="ARBA00022729"/>
    </source>
</evidence>
<dbReference type="Gene3D" id="2.10.25.10">
    <property type="entry name" value="Laminin"/>
    <property type="match status" value="1"/>
</dbReference>
<proteinExistence type="predicted"/>
<keyword evidence="10 15" id="KW-0472">Membrane</keyword>
<dbReference type="GO" id="GO:0005509">
    <property type="term" value="F:calcium ion binding"/>
    <property type="evidence" value="ECO:0007669"/>
    <property type="project" value="InterPro"/>
</dbReference>
<dbReference type="Pfam" id="PF00069">
    <property type="entry name" value="Pkinase"/>
    <property type="match status" value="1"/>
</dbReference>
<dbReference type="InterPro" id="IPR025287">
    <property type="entry name" value="WAK_GUB"/>
</dbReference>
<dbReference type="SMART" id="SM00220">
    <property type="entry name" value="S_TKc"/>
    <property type="match status" value="1"/>
</dbReference>
<dbReference type="PROSITE" id="PS50011">
    <property type="entry name" value="PROTEIN_KINASE_DOM"/>
    <property type="match status" value="1"/>
</dbReference>
<dbReference type="InterPro" id="IPR011009">
    <property type="entry name" value="Kinase-like_dom_sf"/>
</dbReference>
<evidence type="ECO:0000256" key="6">
    <source>
        <dbReference type="ARBA" id="ARBA00022741"/>
    </source>
</evidence>
<dbReference type="InterPro" id="IPR008271">
    <property type="entry name" value="Ser/Thr_kinase_AS"/>
</dbReference>
<dbReference type="GO" id="GO:0005886">
    <property type="term" value="C:plasma membrane"/>
    <property type="evidence" value="ECO:0007669"/>
    <property type="project" value="TreeGrafter"/>
</dbReference>
<dbReference type="AlphaFoldDB" id="A0AAW1WGY4"/>
<dbReference type="Proteomes" id="UP001457282">
    <property type="component" value="Unassembled WGS sequence"/>
</dbReference>
<dbReference type="EMBL" id="JBEDUW010000006">
    <property type="protein sequence ID" value="KAK9924185.1"/>
    <property type="molecule type" value="Genomic_DNA"/>
</dbReference>
<sequence length="764" mass="85313">MVRSQFQLQVLHLIWLGGAILAVASPLYIAKPNCQSYCGSIAIPYPFGIGVGCYLTGGPTGTFYDDSFQVVCYNSTSPPRLFLSNTSLEVLEISIDEGTLQVRSPITFSNCSNKPSHRQAPNLERYPFWYSQKNKFTSMSCGGVALMTAESEYSDGSKFKTTLGGCLSICDSSSDMLKNNSCGGINCCQTTIPQFLHNFNASFGAVVDADSDEMKCKSAFLVDQDWFTSESTNISSIIDMNFVPVVLEWSVSPYSYIDIYGSTNWTDYHNSTYMSDDEGQRFCSKGFQGNPYLISGCQDINECEKPYICGIGSCINQRGGFECQFLDPQSLHPVKVGIIVTSTAIALLFILVGGWWSYKVIKKRKSIQRKQKFFKQNGGLLLEQQLSYGEFNVERIKVFNSQELEKATDHFNVDRILGQGGQGTVYKGMLEDGRIVAVKKSKIIDGGDLEVRQFINEIVILSQIIHRNVVKLLGCCLETEVPLLVYEFIAHGTLSEYIHQQNEEFPLTWEMTLRVAIEVAGALSYLHSAAVFPIYHRDIKSSNILLDDKYRAKVADFGTSRSVSIDQTHLTTLVHGTFGYLDPEYFQSSQFTDKSDVYSFGVVLAELLTGEKPVSLTRPQERRSLATYFLLSMEQNRLFDILDVRVMDGGKDEILKVANLAKRCLNLNGKKRPTMKEVASELEGIQLSVKTSNHVRQNLTNVACVQHQEITEAWDVVSTSTGSCTDGGSLSCNPQPLLTFKTLRAYTHLPHVRGHMRMWSVVSY</sequence>
<keyword evidence="2" id="KW-0723">Serine/threonine-protein kinase</keyword>
<evidence type="ECO:0000256" key="3">
    <source>
        <dbReference type="ARBA" id="ARBA00022679"/>
    </source>
</evidence>
<keyword evidence="5" id="KW-0732">Signal</keyword>
<dbReference type="InterPro" id="IPR045274">
    <property type="entry name" value="WAK-like"/>
</dbReference>
<evidence type="ECO:0000256" key="13">
    <source>
        <dbReference type="ARBA" id="ARBA00047558"/>
    </source>
</evidence>